<evidence type="ECO:0000313" key="3">
    <source>
        <dbReference type="Proteomes" id="UP000032141"/>
    </source>
</evidence>
<proteinExistence type="predicted"/>
<feature type="region of interest" description="Disordered" evidence="1">
    <location>
        <begin position="235"/>
        <end position="265"/>
    </location>
</feature>
<evidence type="ECO:0000256" key="1">
    <source>
        <dbReference type="SAM" id="MobiDB-lite"/>
    </source>
</evidence>
<dbReference type="Gramene" id="Bo5g062330.1">
    <property type="protein sequence ID" value="Bo5g062330.1"/>
    <property type="gene ID" value="Bo5g062330"/>
</dbReference>
<keyword evidence="3" id="KW-1185">Reference proteome</keyword>
<protein>
    <submittedName>
        <fullName evidence="2">Uncharacterized protein</fullName>
    </submittedName>
</protein>
<accession>A0A0D3CEP6</accession>
<reference evidence="2" key="2">
    <citation type="submission" date="2015-03" db="UniProtKB">
        <authorList>
            <consortium name="EnsemblPlants"/>
        </authorList>
    </citation>
    <scope>IDENTIFICATION</scope>
</reference>
<dbReference type="HOGENOM" id="CLU_019862_0_1_1"/>
<dbReference type="Proteomes" id="UP000032141">
    <property type="component" value="Chromosome C5"/>
</dbReference>
<dbReference type="eggNOG" id="ENOG502RRIK">
    <property type="taxonomic scope" value="Eukaryota"/>
</dbReference>
<sequence>MSSKKRSLKKGSSPANVSEELRVPKMEFVPHSIDPAENEAWWVACYGSITPPIEKSFPVMNHRPVEAGAPSRSTSGFLEVMRSFYHISDAVEFKVPRQGECASIRSALPFMVTDPRDHRPRIGSFRGGVSQLNPLGIQHLIGILVLSYEHGLSLTVDYFEALLRLQIIRDTDTYRLVPRNFMSVVAERLSFINPLAPFPEDIIAMSDLLRNGPFFWTSFTPKRVQKALRFVHPNPALGGETRSDSETEDQGLNAAPAIATGPRRAEKAEKDLARMRDEMLARDAQLARDHARAVRRAEQKGKREIIEVMKTRASQFQVEYGNLKGAFNSLGDFRECRGSVGSLWKMQEDDYVFEREMELMKGGMKDHAHAEVTIPQIDGKVQRFWDPIPVSPDTVKTTTDVAGDDEEVNFPADAFGASLSGSFNFDL</sequence>
<name>A0A0D3CEP6_BRAOL</name>
<dbReference type="AlphaFoldDB" id="A0A0D3CEP6"/>
<reference evidence="2 3" key="1">
    <citation type="journal article" date="2014" name="Genome Biol.">
        <title>Transcriptome and methylome profiling reveals relics of genome dominance in the mesopolyploid Brassica oleracea.</title>
        <authorList>
            <person name="Parkin I.A."/>
            <person name="Koh C."/>
            <person name="Tang H."/>
            <person name="Robinson S.J."/>
            <person name="Kagale S."/>
            <person name="Clarke W.E."/>
            <person name="Town C.D."/>
            <person name="Nixon J."/>
            <person name="Krishnakumar V."/>
            <person name="Bidwell S.L."/>
            <person name="Denoeud F."/>
            <person name="Belcram H."/>
            <person name="Links M.G."/>
            <person name="Just J."/>
            <person name="Clarke C."/>
            <person name="Bender T."/>
            <person name="Huebert T."/>
            <person name="Mason A.S."/>
            <person name="Pires J.C."/>
            <person name="Barker G."/>
            <person name="Moore J."/>
            <person name="Walley P.G."/>
            <person name="Manoli S."/>
            <person name="Batley J."/>
            <person name="Edwards D."/>
            <person name="Nelson M.N."/>
            <person name="Wang X."/>
            <person name="Paterson A.H."/>
            <person name="King G."/>
            <person name="Bancroft I."/>
            <person name="Chalhoub B."/>
            <person name="Sharpe A.G."/>
        </authorList>
    </citation>
    <scope>NUCLEOTIDE SEQUENCE</scope>
    <source>
        <strain evidence="2 3">cv. TO1000</strain>
    </source>
</reference>
<dbReference type="EnsemblPlants" id="Bo5g062330.1">
    <property type="protein sequence ID" value="Bo5g062330.1"/>
    <property type="gene ID" value="Bo5g062330"/>
</dbReference>
<organism evidence="2 3">
    <name type="scientific">Brassica oleracea var. oleracea</name>
    <dbReference type="NCBI Taxonomy" id="109376"/>
    <lineage>
        <taxon>Eukaryota</taxon>
        <taxon>Viridiplantae</taxon>
        <taxon>Streptophyta</taxon>
        <taxon>Embryophyta</taxon>
        <taxon>Tracheophyta</taxon>
        <taxon>Spermatophyta</taxon>
        <taxon>Magnoliopsida</taxon>
        <taxon>eudicotyledons</taxon>
        <taxon>Gunneridae</taxon>
        <taxon>Pentapetalae</taxon>
        <taxon>rosids</taxon>
        <taxon>malvids</taxon>
        <taxon>Brassicales</taxon>
        <taxon>Brassicaceae</taxon>
        <taxon>Brassiceae</taxon>
        <taxon>Brassica</taxon>
    </lineage>
</organism>
<evidence type="ECO:0000313" key="2">
    <source>
        <dbReference type="EnsemblPlants" id="Bo5g062330.1"/>
    </source>
</evidence>